<gene>
    <name evidence="1" type="ORF">CYMTET_29201</name>
</gene>
<dbReference type="Proteomes" id="UP001190700">
    <property type="component" value="Unassembled WGS sequence"/>
</dbReference>
<evidence type="ECO:0000313" key="1">
    <source>
        <dbReference type="EMBL" id="KAK3261920.1"/>
    </source>
</evidence>
<sequence>MAATGGDDGLAAVHDLATMKVWDIRSGKKVSCSRISRESTHNVPLGRGGANCTELTPCLFQCSHVSVSYRTLTHDGFSGLRGDRRESLTLVYAPRR</sequence>
<protein>
    <submittedName>
        <fullName evidence="1">Uncharacterized protein</fullName>
    </submittedName>
</protein>
<dbReference type="EMBL" id="LGRX02016563">
    <property type="protein sequence ID" value="KAK3261920.1"/>
    <property type="molecule type" value="Genomic_DNA"/>
</dbReference>
<proteinExistence type="predicted"/>
<accession>A0AAE0KVF5</accession>
<keyword evidence="2" id="KW-1185">Reference proteome</keyword>
<reference evidence="1 2" key="1">
    <citation type="journal article" date="2015" name="Genome Biol. Evol.">
        <title>Comparative Genomics of a Bacterivorous Green Alga Reveals Evolutionary Causalities and Consequences of Phago-Mixotrophic Mode of Nutrition.</title>
        <authorList>
            <person name="Burns J.A."/>
            <person name="Paasch A."/>
            <person name="Narechania A."/>
            <person name="Kim E."/>
        </authorList>
    </citation>
    <scope>NUCLEOTIDE SEQUENCE [LARGE SCALE GENOMIC DNA]</scope>
    <source>
        <strain evidence="1 2">PLY_AMNH</strain>
    </source>
</reference>
<organism evidence="1 2">
    <name type="scientific">Cymbomonas tetramitiformis</name>
    <dbReference type="NCBI Taxonomy" id="36881"/>
    <lineage>
        <taxon>Eukaryota</taxon>
        <taxon>Viridiplantae</taxon>
        <taxon>Chlorophyta</taxon>
        <taxon>Pyramimonadophyceae</taxon>
        <taxon>Pyramimonadales</taxon>
        <taxon>Pyramimonadaceae</taxon>
        <taxon>Cymbomonas</taxon>
    </lineage>
</organism>
<evidence type="ECO:0000313" key="2">
    <source>
        <dbReference type="Proteomes" id="UP001190700"/>
    </source>
</evidence>
<name>A0AAE0KVF5_9CHLO</name>
<comment type="caution">
    <text evidence="1">The sequence shown here is derived from an EMBL/GenBank/DDBJ whole genome shotgun (WGS) entry which is preliminary data.</text>
</comment>
<dbReference type="AlphaFoldDB" id="A0AAE0KVF5"/>